<reference evidence="2 3" key="1">
    <citation type="submission" date="2024-04" db="EMBL/GenBank/DDBJ databases">
        <title>Tritrichomonas musculus Genome.</title>
        <authorList>
            <person name="Alves-Ferreira E."/>
            <person name="Grigg M."/>
            <person name="Lorenzi H."/>
            <person name="Galac M."/>
        </authorList>
    </citation>
    <scope>NUCLEOTIDE SEQUENCE [LARGE SCALE GENOMIC DNA]</scope>
    <source>
        <strain evidence="2 3">EAF2021</strain>
    </source>
</reference>
<keyword evidence="3" id="KW-1185">Reference proteome</keyword>
<protein>
    <submittedName>
        <fullName evidence="2">Uncharacterized protein</fullName>
    </submittedName>
</protein>
<feature type="region of interest" description="Disordered" evidence="1">
    <location>
        <begin position="16"/>
        <end position="36"/>
    </location>
</feature>
<dbReference type="EMBL" id="JAPFFF010000004">
    <property type="protein sequence ID" value="KAK8890889.1"/>
    <property type="molecule type" value="Genomic_DNA"/>
</dbReference>
<evidence type="ECO:0000313" key="2">
    <source>
        <dbReference type="EMBL" id="KAK8890889.1"/>
    </source>
</evidence>
<evidence type="ECO:0000256" key="1">
    <source>
        <dbReference type="SAM" id="MobiDB-lite"/>
    </source>
</evidence>
<comment type="caution">
    <text evidence="2">The sequence shown here is derived from an EMBL/GenBank/DDBJ whole genome shotgun (WGS) entry which is preliminary data.</text>
</comment>
<sequence>MAENWLDQKAIDIINQPPNTTFNEPISIESSEEESDQTISRLYIKSKVKIQLPNTNRSEELQYIPPILPQNSSEENNSTEPHFVSQQEHFDIFEHFNYTWIPAPELEKK</sequence>
<accession>A0ABR2KIC3</accession>
<name>A0ABR2KIC3_9EUKA</name>
<organism evidence="2 3">
    <name type="scientific">Tritrichomonas musculus</name>
    <dbReference type="NCBI Taxonomy" id="1915356"/>
    <lineage>
        <taxon>Eukaryota</taxon>
        <taxon>Metamonada</taxon>
        <taxon>Parabasalia</taxon>
        <taxon>Tritrichomonadida</taxon>
        <taxon>Tritrichomonadidae</taxon>
        <taxon>Tritrichomonas</taxon>
    </lineage>
</organism>
<proteinExistence type="predicted"/>
<evidence type="ECO:0000313" key="3">
    <source>
        <dbReference type="Proteomes" id="UP001470230"/>
    </source>
</evidence>
<gene>
    <name evidence="2" type="ORF">M9Y10_028088</name>
</gene>
<dbReference type="Proteomes" id="UP001470230">
    <property type="component" value="Unassembled WGS sequence"/>
</dbReference>